<dbReference type="RefSeq" id="WP_101251312.1">
    <property type="nucleotide sequence ID" value="NZ_PIUM01000016.1"/>
</dbReference>
<keyword evidence="3" id="KW-1185">Reference proteome</keyword>
<evidence type="ECO:0000313" key="3">
    <source>
        <dbReference type="Proteomes" id="UP000233293"/>
    </source>
</evidence>
<dbReference type="PROSITE" id="PS51257">
    <property type="entry name" value="PROKAR_LIPOPROTEIN"/>
    <property type="match status" value="1"/>
</dbReference>
<reference evidence="3" key="1">
    <citation type="submission" date="2017-12" db="EMBL/GenBank/DDBJ databases">
        <title>Draft genome sequence of Telmatospirillum siberiense 26-4b1T, an acidotolerant peatland alphaproteobacterium potentially involved in sulfur cycling.</title>
        <authorList>
            <person name="Hausmann B."/>
            <person name="Pjevac P."/>
            <person name="Schreck K."/>
            <person name="Herbold C.W."/>
            <person name="Daims H."/>
            <person name="Wagner M."/>
            <person name="Pester M."/>
            <person name="Loy A."/>
        </authorList>
    </citation>
    <scope>NUCLEOTIDE SEQUENCE [LARGE SCALE GENOMIC DNA]</scope>
    <source>
        <strain evidence="3">26-4b1</strain>
    </source>
</reference>
<name>A0A2N3PTZ5_9PROT</name>
<evidence type="ECO:0000256" key="1">
    <source>
        <dbReference type="SAM" id="SignalP"/>
    </source>
</evidence>
<keyword evidence="1" id="KW-0732">Signal</keyword>
<feature type="signal peptide" evidence="1">
    <location>
        <begin position="1"/>
        <end position="18"/>
    </location>
</feature>
<comment type="caution">
    <text evidence="2">The sequence shown here is derived from an EMBL/GenBank/DDBJ whole genome shotgun (WGS) entry which is preliminary data.</text>
</comment>
<gene>
    <name evidence="2" type="ORF">CWS72_14350</name>
</gene>
<dbReference type="EMBL" id="PIUM01000016">
    <property type="protein sequence ID" value="PKU23856.1"/>
    <property type="molecule type" value="Genomic_DNA"/>
</dbReference>
<accession>A0A2N3PTZ5</accession>
<evidence type="ECO:0000313" key="2">
    <source>
        <dbReference type="EMBL" id="PKU23856.1"/>
    </source>
</evidence>
<dbReference type="InterPro" id="IPR017850">
    <property type="entry name" value="Alkaline_phosphatase_core_sf"/>
</dbReference>
<proteinExistence type="predicted"/>
<organism evidence="2 3">
    <name type="scientific">Telmatospirillum siberiense</name>
    <dbReference type="NCBI Taxonomy" id="382514"/>
    <lineage>
        <taxon>Bacteria</taxon>
        <taxon>Pseudomonadati</taxon>
        <taxon>Pseudomonadota</taxon>
        <taxon>Alphaproteobacteria</taxon>
        <taxon>Rhodospirillales</taxon>
        <taxon>Rhodospirillaceae</taxon>
        <taxon>Telmatospirillum</taxon>
    </lineage>
</organism>
<dbReference type="Gene3D" id="3.30.1360.180">
    <property type="match status" value="1"/>
</dbReference>
<dbReference type="SUPFAM" id="SSF53649">
    <property type="entry name" value="Alkaline phosphatase-like"/>
    <property type="match status" value="1"/>
</dbReference>
<dbReference type="Gene3D" id="3.40.720.10">
    <property type="entry name" value="Alkaline Phosphatase, subunit A"/>
    <property type="match status" value="1"/>
</dbReference>
<dbReference type="AlphaFoldDB" id="A0A2N3PTZ5"/>
<dbReference type="Proteomes" id="UP000233293">
    <property type="component" value="Unassembled WGS sequence"/>
</dbReference>
<protein>
    <submittedName>
        <fullName evidence="2">Alkaline phosphatase family protein</fullName>
    </submittedName>
</protein>
<dbReference type="Pfam" id="PF01663">
    <property type="entry name" value="Phosphodiest"/>
    <property type="match status" value="1"/>
</dbReference>
<feature type="chain" id="PRO_5014865539" evidence="1">
    <location>
        <begin position="19"/>
        <end position="424"/>
    </location>
</feature>
<dbReference type="GO" id="GO:0016787">
    <property type="term" value="F:hydrolase activity"/>
    <property type="evidence" value="ECO:0007669"/>
    <property type="project" value="UniProtKB-ARBA"/>
</dbReference>
<dbReference type="OrthoDB" id="9771966at2"/>
<dbReference type="PANTHER" id="PTHR10151:SF120">
    <property type="entry name" value="BIS(5'-ADENOSYL)-TRIPHOSPHATASE"/>
    <property type="match status" value="1"/>
</dbReference>
<dbReference type="PANTHER" id="PTHR10151">
    <property type="entry name" value="ECTONUCLEOTIDE PYROPHOSPHATASE/PHOSPHODIESTERASE"/>
    <property type="match status" value="1"/>
</dbReference>
<sequence length="424" mass="46014">MPSFMRPLLLALSLLVSACVTVPSGGQGEGVPPPRRAPLILVSLDGFRADYLGRGRSPVLSALAASGVTADAMRPAFPSVTEPNHYTLVTGLYPDHHGIVYNVMEDPNLAPNGFFNHTDHRSIADERWWNAATPLWVGAERRGLRTAAMFWPGSDVAIHGVRPSLWKPYDGTVAPERRVDGVLEWLDLPEGQRPDFITLYFEQADEAGHAGGPDSMAVDEALGRIDGALGRLFDGLRRRNLFERVNLLIVSDHGMAATAAERVVFLDDLADPADVHVLTTGAVTELRALPGREAAVESRLLMPREHVACWRKADIPVALHYGANSRVPPFVCLAEPGWLVTSRRAMAEMQAKGRAFGAGAHGYDPADPAMAALFVAHGPAFRSGVRQPAFDNVELYSLLCRLLNVPPEPNDGQADRLLGILRTD</sequence>
<dbReference type="CDD" id="cd16018">
    <property type="entry name" value="Enpp"/>
    <property type="match status" value="1"/>
</dbReference>
<dbReference type="InterPro" id="IPR002591">
    <property type="entry name" value="Phosphodiest/P_Trfase"/>
</dbReference>